<dbReference type="InterPro" id="IPR000477">
    <property type="entry name" value="RT_dom"/>
</dbReference>
<accession>A0A699HX88</accession>
<reference evidence="2" key="1">
    <citation type="journal article" date="2019" name="Sci. Rep.">
        <title>Draft genome of Tanacetum cinerariifolium, the natural source of mosquito coil.</title>
        <authorList>
            <person name="Yamashiro T."/>
            <person name="Shiraishi A."/>
            <person name="Satake H."/>
            <person name="Nakayama K."/>
        </authorList>
    </citation>
    <scope>NUCLEOTIDE SEQUENCE</scope>
</reference>
<dbReference type="InterPro" id="IPR053134">
    <property type="entry name" value="RNA-dir_DNA_polymerase"/>
</dbReference>
<proteinExistence type="predicted"/>
<dbReference type="InterPro" id="IPR043128">
    <property type="entry name" value="Rev_trsase/Diguanyl_cyclase"/>
</dbReference>
<dbReference type="PANTHER" id="PTHR24559:SF444">
    <property type="entry name" value="REVERSE TRANSCRIPTASE DOMAIN-CONTAINING PROTEIN"/>
    <property type="match status" value="1"/>
</dbReference>
<dbReference type="AlphaFoldDB" id="A0A699HX88"/>
<dbReference type="PANTHER" id="PTHR24559">
    <property type="entry name" value="TRANSPOSON TY3-I GAG-POL POLYPROTEIN"/>
    <property type="match status" value="1"/>
</dbReference>
<dbReference type="Gene3D" id="3.30.70.270">
    <property type="match status" value="1"/>
</dbReference>
<protein>
    <recommendedName>
        <fullName evidence="1">Reverse transcriptase domain-containing protein</fullName>
    </recommendedName>
</protein>
<dbReference type="Gene3D" id="3.10.10.10">
    <property type="entry name" value="HIV Type 1 Reverse Transcriptase, subunit A, domain 1"/>
    <property type="match status" value="2"/>
</dbReference>
<dbReference type="InterPro" id="IPR043502">
    <property type="entry name" value="DNA/RNA_pol_sf"/>
</dbReference>
<organism evidence="2">
    <name type="scientific">Tanacetum cinerariifolium</name>
    <name type="common">Dalmatian daisy</name>
    <name type="synonym">Chrysanthemum cinerariifolium</name>
    <dbReference type="NCBI Taxonomy" id="118510"/>
    <lineage>
        <taxon>Eukaryota</taxon>
        <taxon>Viridiplantae</taxon>
        <taxon>Streptophyta</taxon>
        <taxon>Embryophyta</taxon>
        <taxon>Tracheophyta</taxon>
        <taxon>Spermatophyta</taxon>
        <taxon>Magnoliopsida</taxon>
        <taxon>eudicotyledons</taxon>
        <taxon>Gunneridae</taxon>
        <taxon>Pentapetalae</taxon>
        <taxon>asterids</taxon>
        <taxon>campanulids</taxon>
        <taxon>Asterales</taxon>
        <taxon>Asteraceae</taxon>
        <taxon>Asteroideae</taxon>
        <taxon>Anthemideae</taxon>
        <taxon>Anthemidinae</taxon>
        <taxon>Tanacetum</taxon>
    </lineage>
</organism>
<comment type="caution">
    <text evidence="2">The sequence shown here is derived from an EMBL/GenBank/DDBJ whole genome shotgun (WGS) entry which is preliminary data.</text>
</comment>
<name>A0A699HX88_TANCI</name>
<evidence type="ECO:0000259" key="1">
    <source>
        <dbReference type="Pfam" id="PF00078"/>
    </source>
</evidence>
<dbReference type="Pfam" id="PF00078">
    <property type="entry name" value="RVT_1"/>
    <property type="match status" value="1"/>
</dbReference>
<dbReference type="CDD" id="cd01647">
    <property type="entry name" value="RT_LTR"/>
    <property type="match status" value="1"/>
</dbReference>
<feature type="domain" description="Reverse transcriptase" evidence="1">
    <location>
        <begin position="260"/>
        <end position="341"/>
    </location>
</feature>
<sequence>MPSRIKTYDGRNVRVWFDDLPNESINSYDDLKKAFLENYLQQKKWIKDPIELYNIKPREGESTKDFMRRDEEHSTSAWMNFMVVRSPSSYNGITGRSGVKKLQAVSSIAHGMLKLPVEEGVITLKTSKLVLLECAMVSGPERKLSATKQIMEERVKVKPADMTGVPRYIAEHRLNIREGCPLVRQKKRGQAADRNQVIQEEVRKLIEASFMKEVHYHDWLSNSVMVKKHDDIWKMCVDFKDLNKACPKDGYPLPEIDWKMPFSLRNARATYQRLVDKAFYKQIGRNLEVYVDDLVIKSSTEDEIVRYIEKAFKTLREINIKLNPKKCTFGVEEGMFLGYTVNTKGLKVCQDKKSDFQWTAEAEEAFKQMKQLIAKLPMLTAPVEKEELVVYLTAAKEMGIKRSKDKLYNNREISAGRGAFQQTPKEIISGTPNHSNYGPANTTCAIKSGNFIVERQEEDSPDALMEAEEELLEPWILFTDESSCTDGSRAGLILTNPEGM</sequence>
<evidence type="ECO:0000313" key="2">
    <source>
        <dbReference type="EMBL" id="GEY61349.1"/>
    </source>
</evidence>
<dbReference type="EMBL" id="BKCJ010193604">
    <property type="protein sequence ID" value="GEY61349.1"/>
    <property type="molecule type" value="Genomic_DNA"/>
</dbReference>
<gene>
    <name evidence="2" type="ORF">Tci_433323</name>
</gene>
<dbReference type="SUPFAM" id="SSF56672">
    <property type="entry name" value="DNA/RNA polymerases"/>
    <property type="match status" value="1"/>
</dbReference>